<keyword evidence="1" id="KW-0812">Transmembrane</keyword>
<comment type="caution">
    <text evidence="2">The sequence shown here is derived from an EMBL/GenBank/DDBJ whole genome shotgun (WGS) entry which is preliminary data.</text>
</comment>
<dbReference type="AlphaFoldDB" id="A0A8X6IQ66"/>
<name>A0A8X6IQ66_TRICU</name>
<organism evidence="2 3">
    <name type="scientific">Trichonephila clavata</name>
    <name type="common">Joro spider</name>
    <name type="synonym">Nephila clavata</name>
    <dbReference type="NCBI Taxonomy" id="2740835"/>
    <lineage>
        <taxon>Eukaryota</taxon>
        <taxon>Metazoa</taxon>
        <taxon>Ecdysozoa</taxon>
        <taxon>Arthropoda</taxon>
        <taxon>Chelicerata</taxon>
        <taxon>Arachnida</taxon>
        <taxon>Araneae</taxon>
        <taxon>Araneomorphae</taxon>
        <taxon>Entelegynae</taxon>
        <taxon>Araneoidea</taxon>
        <taxon>Nephilidae</taxon>
        <taxon>Trichonephila</taxon>
    </lineage>
</organism>
<keyword evidence="3" id="KW-1185">Reference proteome</keyword>
<dbReference type="OrthoDB" id="6418646at2759"/>
<dbReference type="EMBL" id="BMAO01038689">
    <property type="protein sequence ID" value="GFR26419.1"/>
    <property type="molecule type" value="Genomic_DNA"/>
</dbReference>
<keyword evidence="1" id="KW-0472">Membrane</keyword>
<accession>A0A8X6IQ66</accession>
<feature type="transmembrane region" description="Helical" evidence="1">
    <location>
        <begin position="154"/>
        <end position="174"/>
    </location>
</feature>
<evidence type="ECO:0000256" key="1">
    <source>
        <dbReference type="SAM" id="Phobius"/>
    </source>
</evidence>
<evidence type="ECO:0000313" key="3">
    <source>
        <dbReference type="Proteomes" id="UP000887116"/>
    </source>
</evidence>
<protein>
    <submittedName>
        <fullName evidence="2">Nose resistant to fluoxetine protein 6</fullName>
    </submittedName>
</protein>
<gene>
    <name evidence="2" type="primary">nrf-6_7</name>
    <name evidence="2" type="ORF">TNCT_422741</name>
</gene>
<evidence type="ECO:0000313" key="2">
    <source>
        <dbReference type="EMBL" id="GFR26419.1"/>
    </source>
</evidence>
<dbReference type="InterPro" id="IPR052728">
    <property type="entry name" value="O2_lipid_transport_reg"/>
</dbReference>
<proteinExistence type="predicted"/>
<dbReference type="PANTHER" id="PTHR11161">
    <property type="entry name" value="O-ACYLTRANSFERASE"/>
    <property type="match status" value="1"/>
</dbReference>
<dbReference type="PANTHER" id="PTHR11161:SF0">
    <property type="entry name" value="O-ACYLTRANSFERASE LIKE PROTEIN"/>
    <property type="match status" value="1"/>
</dbReference>
<reference evidence="2" key="1">
    <citation type="submission" date="2020-07" db="EMBL/GenBank/DDBJ databases">
        <title>Multicomponent nature underlies the extraordinary mechanical properties of spider dragline silk.</title>
        <authorList>
            <person name="Kono N."/>
            <person name="Nakamura H."/>
            <person name="Mori M."/>
            <person name="Yoshida Y."/>
            <person name="Ohtoshi R."/>
            <person name="Malay A.D."/>
            <person name="Moran D.A.P."/>
            <person name="Tomita M."/>
            <person name="Numata K."/>
            <person name="Arakawa K."/>
        </authorList>
    </citation>
    <scope>NUCLEOTIDE SEQUENCE</scope>
</reference>
<dbReference type="Proteomes" id="UP000887116">
    <property type="component" value="Unassembled WGS sequence"/>
</dbReference>
<keyword evidence="1" id="KW-1133">Transmembrane helix</keyword>
<feature type="transmembrane region" description="Helical" evidence="1">
    <location>
        <begin position="110"/>
        <end position="133"/>
    </location>
</feature>
<feature type="transmembrane region" description="Helical" evidence="1">
    <location>
        <begin position="28"/>
        <end position="51"/>
    </location>
</feature>
<sequence length="213" mass="25105">MSSDKVIALANSSLPLHPQEPRKLTSEAILMIFIILLFLLFAALGTAITIFEYFDKPRKMRHSFGRICRNGKYTNNDAPSYKEMESLRNSPQKVDLEEIKSWISHWSAPIFLKVSYSVNVFFVISGFLNGYFFSLEYSEKSGRISWLNYYRKRFLRIAPLHMMVYWTYTTLFTYTGSGPLWPTYESNPVCIKYWWWDLFYVSNFLAGWQQVPD</sequence>